<evidence type="ECO:0000313" key="1">
    <source>
        <dbReference type="EMBL" id="VDD23400.1"/>
    </source>
</evidence>
<dbReference type="EMBL" id="LR031874">
    <property type="protein sequence ID" value="VDD23400.1"/>
    <property type="molecule type" value="Genomic_DNA"/>
</dbReference>
<name>A0A3P6D8E9_BRAOL</name>
<sequence length="55" mass="6833">MVMCFCMLIIQGRMRWKMNNNTERPVIESKRLEWRKPIQRIQSQTLIRVWMILIL</sequence>
<gene>
    <name evidence="1" type="ORF">BOLC2T09446H</name>
</gene>
<protein>
    <submittedName>
        <fullName evidence="1">Uncharacterized protein</fullName>
    </submittedName>
</protein>
<proteinExistence type="predicted"/>
<reference evidence="1" key="1">
    <citation type="submission" date="2018-11" db="EMBL/GenBank/DDBJ databases">
        <authorList>
            <consortium name="Genoscope - CEA"/>
            <person name="William W."/>
        </authorList>
    </citation>
    <scope>NUCLEOTIDE SEQUENCE</scope>
</reference>
<dbReference type="AlphaFoldDB" id="A0A3P6D8E9"/>
<organism evidence="1">
    <name type="scientific">Brassica oleracea</name>
    <name type="common">Wild cabbage</name>
    <dbReference type="NCBI Taxonomy" id="3712"/>
    <lineage>
        <taxon>Eukaryota</taxon>
        <taxon>Viridiplantae</taxon>
        <taxon>Streptophyta</taxon>
        <taxon>Embryophyta</taxon>
        <taxon>Tracheophyta</taxon>
        <taxon>Spermatophyta</taxon>
        <taxon>Magnoliopsida</taxon>
        <taxon>eudicotyledons</taxon>
        <taxon>Gunneridae</taxon>
        <taxon>Pentapetalae</taxon>
        <taxon>rosids</taxon>
        <taxon>malvids</taxon>
        <taxon>Brassicales</taxon>
        <taxon>Brassicaceae</taxon>
        <taxon>Brassiceae</taxon>
        <taxon>Brassica</taxon>
    </lineage>
</organism>
<accession>A0A3P6D8E9</accession>